<protein>
    <submittedName>
        <fullName evidence="2">Uncharacterized protein</fullName>
    </submittedName>
</protein>
<keyword evidence="3" id="KW-1185">Reference proteome</keyword>
<sequence>MSYSRKDEIWDGASGLGGGKESFNIHEQRSDGLRLSSRDLASAARTEKSA</sequence>
<comment type="caution">
    <text evidence="2">The sequence shown here is derived from an EMBL/GenBank/DDBJ whole genome shotgun (WGS) entry which is preliminary data.</text>
</comment>
<feature type="region of interest" description="Disordered" evidence="1">
    <location>
        <begin position="1"/>
        <end position="50"/>
    </location>
</feature>
<evidence type="ECO:0000256" key="1">
    <source>
        <dbReference type="SAM" id="MobiDB-lite"/>
    </source>
</evidence>
<organism evidence="2 3">
    <name type="scientific">Corchorus olitorius</name>
    <dbReference type="NCBI Taxonomy" id="93759"/>
    <lineage>
        <taxon>Eukaryota</taxon>
        <taxon>Viridiplantae</taxon>
        <taxon>Streptophyta</taxon>
        <taxon>Embryophyta</taxon>
        <taxon>Tracheophyta</taxon>
        <taxon>Spermatophyta</taxon>
        <taxon>Magnoliopsida</taxon>
        <taxon>eudicotyledons</taxon>
        <taxon>Gunneridae</taxon>
        <taxon>Pentapetalae</taxon>
        <taxon>rosids</taxon>
        <taxon>malvids</taxon>
        <taxon>Malvales</taxon>
        <taxon>Malvaceae</taxon>
        <taxon>Grewioideae</taxon>
        <taxon>Apeibeae</taxon>
        <taxon>Corchorus</taxon>
    </lineage>
</organism>
<feature type="compositionally biased region" description="Basic and acidic residues" evidence="1">
    <location>
        <begin position="23"/>
        <end position="32"/>
    </location>
</feature>
<accession>A0A1R3JW45</accession>
<proteinExistence type="predicted"/>
<dbReference type="Proteomes" id="UP000187203">
    <property type="component" value="Unassembled WGS sequence"/>
</dbReference>
<gene>
    <name evidence="2" type="ORF">COLO4_13561</name>
</gene>
<dbReference type="AlphaFoldDB" id="A0A1R3JW45"/>
<dbReference type="EMBL" id="AWUE01015201">
    <property type="protein sequence ID" value="OMO99030.1"/>
    <property type="molecule type" value="Genomic_DNA"/>
</dbReference>
<evidence type="ECO:0000313" key="2">
    <source>
        <dbReference type="EMBL" id="OMO99030.1"/>
    </source>
</evidence>
<evidence type="ECO:0000313" key="3">
    <source>
        <dbReference type="Proteomes" id="UP000187203"/>
    </source>
</evidence>
<name>A0A1R3JW45_9ROSI</name>
<reference evidence="3" key="1">
    <citation type="submission" date="2013-09" db="EMBL/GenBank/DDBJ databases">
        <title>Corchorus olitorius genome sequencing.</title>
        <authorList>
            <person name="Alam M."/>
            <person name="Haque M.S."/>
            <person name="Islam M.S."/>
            <person name="Emdad E.M."/>
            <person name="Islam M.M."/>
            <person name="Ahmed B."/>
            <person name="Halim A."/>
            <person name="Hossen Q.M.M."/>
            <person name="Hossain M.Z."/>
            <person name="Ahmed R."/>
            <person name="Khan M.M."/>
            <person name="Islam R."/>
            <person name="Rashid M.M."/>
            <person name="Khan S.A."/>
            <person name="Rahman M.S."/>
            <person name="Alam M."/>
            <person name="Yahiya A.S."/>
            <person name="Khan M.S."/>
            <person name="Azam M.S."/>
            <person name="Haque T."/>
            <person name="Lashkar M.Z.H."/>
            <person name="Akhand A.I."/>
            <person name="Morshed G."/>
            <person name="Roy S."/>
            <person name="Uddin K.S."/>
            <person name="Rabeya T."/>
            <person name="Hossain A.S."/>
            <person name="Chowdhury A."/>
            <person name="Snigdha A.R."/>
            <person name="Mortoza M.S."/>
            <person name="Matin S.A."/>
            <person name="Hoque S.M.E."/>
            <person name="Islam M.K."/>
            <person name="Roy D.K."/>
            <person name="Haider R."/>
            <person name="Moosa M.M."/>
            <person name="Elias S.M."/>
            <person name="Hasan A.M."/>
            <person name="Jahan S."/>
            <person name="Shafiuddin M."/>
            <person name="Mahmood N."/>
            <person name="Shommy N.S."/>
        </authorList>
    </citation>
    <scope>NUCLEOTIDE SEQUENCE [LARGE SCALE GENOMIC DNA]</scope>
    <source>
        <strain evidence="3">cv. O-4</strain>
    </source>
</reference>